<feature type="region of interest" description="Disordered" evidence="1">
    <location>
        <begin position="340"/>
        <end position="373"/>
    </location>
</feature>
<organism evidence="3 4">
    <name type="scientific">Meloidogyne incognita</name>
    <name type="common">Southern root-knot nematode worm</name>
    <name type="synonym">Oxyuris incognita</name>
    <dbReference type="NCBI Taxonomy" id="6306"/>
    <lineage>
        <taxon>Eukaryota</taxon>
        <taxon>Metazoa</taxon>
        <taxon>Ecdysozoa</taxon>
        <taxon>Nematoda</taxon>
        <taxon>Chromadorea</taxon>
        <taxon>Rhabditida</taxon>
        <taxon>Tylenchina</taxon>
        <taxon>Tylenchomorpha</taxon>
        <taxon>Tylenchoidea</taxon>
        <taxon>Meloidogynidae</taxon>
        <taxon>Meloidogyninae</taxon>
        <taxon>Meloidogyne</taxon>
        <taxon>Meloidogyne incognita group</taxon>
    </lineage>
</organism>
<evidence type="ECO:0000256" key="2">
    <source>
        <dbReference type="SAM" id="SignalP"/>
    </source>
</evidence>
<evidence type="ECO:0000256" key="1">
    <source>
        <dbReference type="SAM" id="MobiDB-lite"/>
    </source>
</evidence>
<feature type="signal peptide" evidence="2">
    <location>
        <begin position="1"/>
        <end position="38"/>
    </location>
</feature>
<evidence type="ECO:0000313" key="3">
    <source>
        <dbReference type="Proteomes" id="UP000887563"/>
    </source>
</evidence>
<reference evidence="4" key="1">
    <citation type="submission" date="2022-11" db="UniProtKB">
        <authorList>
            <consortium name="WormBaseParasite"/>
        </authorList>
    </citation>
    <scope>IDENTIFICATION</scope>
</reference>
<proteinExistence type="predicted"/>
<name>A0A914N900_MELIC</name>
<keyword evidence="2" id="KW-0732">Signal</keyword>
<keyword evidence="3" id="KW-1185">Reference proteome</keyword>
<dbReference type="AlphaFoldDB" id="A0A914N900"/>
<evidence type="ECO:0000313" key="4">
    <source>
        <dbReference type="WBParaSite" id="Minc3s03801g34858"/>
    </source>
</evidence>
<accession>A0A914N900</accession>
<protein>
    <submittedName>
        <fullName evidence="4">Uncharacterized protein</fullName>
    </submittedName>
</protein>
<dbReference type="Proteomes" id="UP000887563">
    <property type="component" value="Unplaced"/>
</dbReference>
<dbReference type="WBParaSite" id="Minc3s03801g34858">
    <property type="protein sequence ID" value="Minc3s03801g34858"/>
    <property type="gene ID" value="Minc3s03801g34858"/>
</dbReference>
<feature type="chain" id="PRO_5037596286" evidence="2">
    <location>
        <begin position="39"/>
        <end position="373"/>
    </location>
</feature>
<sequence length="373" mass="40999">MLGRYLPLELDTGPWTRKSPTLCSLLLLLTIAALAVLGQDKVEIVGLGRHTKNGENVTLVDNTVIANRANFDDLADCNFRKLYPDACDVTIKDDYIELRYNYGSKGCTVDLLSENKSNINTIKFTTGVRNPRGGDLTRCLDDGATFEKSHNNILPFVYSVNNTAIKRFNNKGPYNGTDACYNKPSCRGTNGKCMLRTFLEVSWSWSSEQVYAYTHLVGERVSQSVQQEQQLAGEMTFNLTISSASAFTMWFAKEKTFNATEDAVCVPQKDPIVEPVTWTITKGDHIGKHLLVFSLLQQNATFVYVDGKRKGSPGGPYCELFVQFDTANYSLLVVNTSATTAPPTTTSTAATTEAPTTGTSETPRTTTSSLPTP</sequence>